<reference evidence="6 7" key="1">
    <citation type="submission" date="2018-03" db="EMBL/GenBank/DDBJ databases">
        <title>Genome sequence of Clostridium liquoris DSM 100320.</title>
        <authorList>
            <person name="Poehlein A."/>
            <person name="Daniel R."/>
        </authorList>
    </citation>
    <scope>NUCLEOTIDE SEQUENCE [LARGE SCALE GENOMIC DNA]</scope>
    <source>
        <strain evidence="6 7">DSM 100320</strain>
    </source>
</reference>
<evidence type="ECO:0000313" key="7">
    <source>
        <dbReference type="Proteomes" id="UP000239706"/>
    </source>
</evidence>
<name>A0A2T0B8J7_9CLOT</name>
<dbReference type="SUPFAM" id="SSF46785">
    <property type="entry name" value="Winged helix' DNA-binding domain"/>
    <property type="match status" value="1"/>
</dbReference>
<dbReference type="PANTHER" id="PTHR30126:SF39">
    <property type="entry name" value="HTH-TYPE TRANSCRIPTIONAL REGULATOR CYSL"/>
    <property type="match status" value="1"/>
</dbReference>
<dbReference type="PRINTS" id="PR00039">
    <property type="entry name" value="HTHLYSR"/>
</dbReference>
<dbReference type="Gene3D" id="1.10.10.10">
    <property type="entry name" value="Winged helix-like DNA-binding domain superfamily/Winged helix DNA-binding domain"/>
    <property type="match status" value="1"/>
</dbReference>
<dbReference type="FunFam" id="1.10.10.10:FF:000001">
    <property type="entry name" value="LysR family transcriptional regulator"/>
    <property type="match status" value="1"/>
</dbReference>
<dbReference type="InterPro" id="IPR036388">
    <property type="entry name" value="WH-like_DNA-bd_sf"/>
</dbReference>
<evidence type="ECO:0000256" key="3">
    <source>
        <dbReference type="ARBA" id="ARBA00023125"/>
    </source>
</evidence>
<dbReference type="GO" id="GO:0000976">
    <property type="term" value="F:transcription cis-regulatory region binding"/>
    <property type="evidence" value="ECO:0007669"/>
    <property type="project" value="TreeGrafter"/>
</dbReference>
<keyword evidence="7" id="KW-1185">Reference proteome</keyword>
<feature type="domain" description="HTH lysR-type" evidence="5">
    <location>
        <begin position="21"/>
        <end position="78"/>
    </location>
</feature>
<dbReference type="Gene3D" id="3.40.190.290">
    <property type="match status" value="1"/>
</dbReference>
<dbReference type="Proteomes" id="UP000239706">
    <property type="component" value="Unassembled WGS sequence"/>
</dbReference>
<dbReference type="Pfam" id="PF00126">
    <property type="entry name" value="HTH_1"/>
    <property type="match status" value="1"/>
</dbReference>
<keyword evidence="4" id="KW-0804">Transcription</keyword>
<gene>
    <name evidence="6" type="primary">cysL</name>
    <name evidence="6" type="ORF">CLLI_05660</name>
</gene>
<comment type="similarity">
    <text evidence="1">Belongs to the LysR transcriptional regulatory family.</text>
</comment>
<evidence type="ECO:0000256" key="4">
    <source>
        <dbReference type="ARBA" id="ARBA00023163"/>
    </source>
</evidence>
<protein>
    <submittedName>
        <fullName evidence="6">HTH-type transcriptional regulator CysL</fullName>
    </submittedName>
</protein>
<organism evidence="6 7">
    <name type="scientific">Clostridium liquoris</name>
    <dbReference type="NCBI Taxonomy" id="1289519"/>
    <lineage>
        <taxon>Bacteria</taxon>
        <taxon>Bacillati</taxon>
        <taxon>Bacillota</taxon>
        <taxon>Clostridia</taxon>
        <taxon>Eubacteriales</taxon>
        <taxon>Clostridiaceae</taxon>
        <taxon>Clostridium</taxon>
    </lineage>
</organism>
<dbReference type="GO" id="GO:0003700">
    <property type="term" value="F:DNA-binding transcription factor activity"/>
    <property type="evidence" value="ECO:0007669"/>
    <property type="project" value="InterPro"/>
</dbReference>
<keyword evidence="3" id="KW-0238">DNA-binding</keyword>
<evidence type="ECO:0000313" key="6">
    <source>
        <dbReference type="EMBL" id="PRR80182.1"/>
    </source>
</evidence>
<evidence type="ECO:0000256" key="1">
    <source>
        <dbReference type="ARBA" id="ARBA00009437"/>
    </source>
</evidence>
<evidence type="ECO:0000256" key="2">
    <source>
        <dbReference type="ARBA" id="ARBA00023015"/>
    </source>
</evidence>
<dbReference type="PANTHER" id="PTHR30126">
    <property type="entry name" value="HTH-TYPE TRANSCRIPTIONAL REGULATOR"/>
    <property type="match status" value="1"/>
</dbReference>
<dbReference type="CDD" id="cd08420">
    <property type="entry name" value="PBP2_CysL_like"/>
    <property type="match status" value="1"/>
</dbReference>
<evidence type="ECO:0000259" key="5">
    <source>
        <dbReference type="PROSITE" id="PS50931"/>
    </source>
</evidence>
<accession>A0A2T0B8J7</accession>
<keyword evidence="2" id="KW-0805">Transcription regulation</keyword>
<proteinExistence type="inferred from homology"/>
<sequence>MIIIKIFNDYTDLKKEDVKMLEELKTFVAVVEYNSFTKAAENLNLSQPTVSVHIKNLESYFNTILIERSIKQKNMVITESGDFLYKRAKEILMLMESSIEEINNTSHSLKGHLKIGASYTIGEYYLPKLLKEYSKEYPDVKIEVVIKNTSDICKGVEDFKLDIGLIEGLSTRFDFVKEYFSKDRMVLMVPYEHPLASEGFSIEKLQNQRWICREEGSGTREYLNMFLTANEIIPKNIMVMGSNYSIKEAVRNDLGITLISNYVAEEAEKNKEVSIIELDQSYRRHFSYILNSSISISKATKAFIEKIKNN</sequence>
<dbReference type="SUPFAM" id="SSF53850">
    <property type="entry name" value="Periplasmic binding protein-like II"/>
    <property type="match status" value="1"/>
</dbReference>
<dbReference type="Pfam" id="PF03466">
    <property type="entry name" value="LysR_substrate"/>
    <property type="match status" value="1"/>
</dbReference>
<dbReference type="InterPro" id="IPR000847">
    <property type="entry name" value="LysR_HTH_N"/>
</dbReference>
<dbReference type="AlphaFoldDB" id="A0A2T0B8J7"/>
<comment type="caution">
    <text evidence="6">The sequence shown here is derived from an EMBL/GenBank/DDBJ whole genome shotgun (WGS) entry which is preliminary data.</text>
</comment>
<dbReference type="InterPro" id="IPR005119">
    <property type="entry name" value="LysR_subst-bd"/>
</dbReference>
<dbReference type="EMBL" id="PVXO01000009">
    <property type="protein sequence ID" value="PRR80182.1"/>
    <property type="molecule type" value="Genomic_DNA"/>
</dbReference>
<dbReference type="InterPro" id="IPR036390">
    <property type="entry name" value="WH_DNA-bd_sf"/>
</dbReference>
<dbReference type="PROSITE" id="PS50931">
    <property type="entry name" value="HTH_LYSR"/>
    <property type="match status" value="1"/>
</dbReference>